<comment type="cofactor">
    <cofactor evidence="3">
        <name>Mn(2+)</name>
        <dbReference type="ChEBI" id="CHEBI:29035"/>
    </cofactor>
</comment>
<comment type="cofactor">
    <cofactor evidence="1">
        <name>Ca(2+)</name>
        <dbReference type="ChEBI" id="CHEBI:29108"/>
    </cofactor>
</comment>
<dbReference type="EC" id="4.3.1.18" evidence="15"/>
<dbReference type="EMBL" id="JOJR01000072">
    <property type="protein sequence ID" value="RCN46850.1"/>
    <property type="molecule type" value="Genomic_DNA"/>
</dbReference>
<evidence type="ECO:0000256" key="17">
    <source>
        <dbReference type="ARBA" id="ARBA00070760"/>
    </source>
</evidence>
<dbReference type="FunFam" id="3.40.50.1100:FF:000007">
    <property type="entry name" value="L-threonine dehydratase catabolic TdcB"/>
    <property type="match status" value="1"/>
</dbReference>
<comment type="caution">
    <text evidence="22">The sequence shown here is derived from an EMBL/GenBank/DDBJ whole genome shotgun (WGS) entry which is preliminary data.</text>
</comment>
<evidence type="ECO:0000256" key="14">
    <source>
        <dbReference type="ARBA" id="ARBA00056426"/>
    </source>
</evidence>
<keyword evidence="23" id="KW-1185">Reference proteome</keyword>
<keyword evidence="8" id="KW-0663">Pyridoxal phosphate</keyword>
<dbReference type="GO" id="GO:0000287">
    <property type="term" value="F:magnesium ion binding"/>
    <property type="evidence" value="ECO:0007669"/>
    <property type="project" value="TreeGrafter"/>
</dbReference>
<evidence type="ECO:0000256" key="13">
    <source>
        <dbReference type="ARBA" id="ARBA00051769"/>
    </source>
</evidence>
<comment type="cofactor">
    <cofactor evidence="2">
        <name>pyridoxal 5'-phosphate</name>
        <dbReference type="ChEBI" id="CHEBI:597326"/>
    </cofactor>
</comment>
<feature type="domain" description="Tryptophan synthase beta chain-like PALP" evidence="21">
    <location>
        <begin position="18"/>
        <end position="318"/>
    </location>
</feature>
<dbReference type="CDD" id="cd01562">
    <property type="entry name" value="Thr-dehyd"/>
    <property type="match status" value="1"/>
</dbReference>
<dbReference type="STRING" id="29170.A0A368GUZ9"/>
<evidence type="ECO:0000256" key="20">
    <source>
        <dbReference type="ARBA" id="ARBA00081761"/>
    </source>
</evidence>
<dbReference type="Gene3D" id="3.40.50.1100">
    <property type="match status" value="2"/>
</dbReference>
<dbReference type="PANTHER" id="PTHR43050:SF1">
    <property type="entry name" value="SERINE RACEMASE"/>
    <property type="match status" value="1"/>
</dbReference>
<evidence type="ECO:0000313" key="23">
    <source>
        <dbReference type="Proteomes" id="UP000252519"/>
    </source>
</evidence>
<dbReference type="GO" id="GO:0070179">
    <property type="term" value="P:D-serine biosynthetic process"/>
    <property type="evidence" value="ECO:0007669"/>
    <property type="project" value="TreeGrafter"/>
</dbReference>
<dbReference type="Proteomes" id="UP000252519">
    <property type="component" value="Unassembled WGS sequence"/>
</dbReference>
<dbReference type="PROSITE" id="PS00165">
    <property type="entry name" value="DEHYDRATASE_SER_THR"/>
    <property type="match status" value="1"/>
</dbReference>
<comment type="catalytic activity">
    <reaction evidence="13">
        <text>L-serine = D-serine</text>
        <dbReference type="Rhea" id="RHEA:10980"/>
        <dbReference type="ChEBI" id="CHEBI:33384"/>
        <dbReference type="ChEBI" id="CHEBI:35247"/>
        <dbReference type="EC" id="5.1.1.18"/>
    </reaction>
</comment>
<dbReference type="AlphaFoldDB" id="A0A368GUZ9"/>
<proteinExistence type="inferred from homology"/>
<reference evidence="22 23" key="1">
    <citation type="submission" date="2014-10" db="EMBL/GenBank/DDBJ databases">
        <title>Draft genome of the hookworm Ancylostoma caninum.</title>
        <authorList>
            <person name="Mitreva M."/>
        </authorList>
    </citation>
    <scope>NUCLEOTIDE SEQUENCE [LARGE SCALE GENOMIC DNA]</scope>
    <source>
        <strain evidence="22 23">Baltimore</strain>
    </source>
</reference>
<dbReference type="InterPro" id="IPR001926">
    <property type="entry name" value="TrpB-like_PALP"/>
</dbReference>
<evidence type="ECO:0000256" key="15">
    <source>
        <dbReference type="ARBA" id="ARBA00066349"/>
    </source>
</evidence>
<evidence type="ECO:0000256" key="9">
    <source>
        <dbReference type="ARBA" id="ARBA00023239"/>
    </source>
</evidence>
<keyword evidence="9" id="KW-0456">Lyase</keyword>
<dbReference type="InterPro" id="IPR036052">
    <property type="entry name" value="TrpB-like_PALP_sf"/>
</dbReference>
<comment type="function">
    <text evidence="14">Catalyzes the synthesis of D-serine from L-serine. D-serine is a key coagonist with glutamate at NMDA receptors. Has dehydratase activity towards both L-serine and D-serine.</text>
</comment>
<evidence type="ECO:0000256" key="18">
    <source>
        <dbReference type="ARBA" id="ARBA00076108"/>
    </source>
</evidence>
<evidence type="ECO:0000256" key="16">
    <source>
        <dbReference type="ARBA" id="ARBA00066592"/>
    </source>
</evidence>
<dbReference type="FunFam" id="3.40.50.1100:FF:000041">
    <property type="entry name" value="Threonine ammonia-lyase, variant"/>
    <property type="match status" value="1"/>
</dbReference>
<evidence type="ECO:0000256" key="1">
    <source>
        <dbReference type="ARBA" id="ARBA00001913"/>
    </source>
</evidence>
<comment type="cofactor">
    <cofactor evidence="4">
        <name>Mg(2+)</name>
        <dbReference type="ChEBI" id="CHEBI:18420"/>
    </cofactor>
</comment>
<organism evidence="22 23">
    <name type="scientific">Ancylostoma caninum</name>
    <name type="common">Dog hookworm</name>
    <dbReference type="NCBI Taxonomy" id="29170"/>
    <lineage>
        <taxon>Eukaryota</taxon>
        <taxon>Metazoa</taxon>
        <taxon>Ecdysozoa</taxon>
        <taxon>Nematoda</taxon>
        <taxon>Chromadorea</taxon>
        <taxon>Rhabditida</taxon>
        <taxon>Rhabditina</taxon>
        <taxon>Rhabditomorpha</taxon>
        <taxon>Strongyloidea</taxon>
        <taxon>Ancylostomatidae</taxon>
        <taxon>Ancylostomatinae</taxon>
        <taxon>Ancylostoma</taxon>
    </lineage>
</organism>
<dbReference type="PANTHER" id="PTHR43050">
    <property type="entry name" value="SERINE / THREONINE RACEMASE FAMILY MEMBER"/>
    <property type="match status" value="1"/>
</dbReference>
<comment type="catalytic activity">
    <reaction evidence="11">
        <text>L-serine = pyruvate + NH4(+)</text>
        <dbReference type="Rhea" id="RHEA:19169"/>
        <dbReference type="ChEBI" id="CHEBI:15361"/>
        <dbReference type="ChEBI" id="CHEBI:28938"/>
        <dbReference type="ChEBI" id="CHEBI:33384"/>
        <dbReference type="EC" id="4.3.1.17"/>
    </reaction>
</comment>
<dbReference type="GO" id="GO:0006563">
    <property type="term" value="P:L-serine metabolic process"/>
    <property type="evidence" value="ECO:0007669"/>
    <property type="project" value="UniProtKB-ARBA"/>
</dbReference>
<dbReference type="EC" id="5.1.1.18" evidence="16"/>
<evidence type="ECO:0000256" key="12">
    <source>
        <dbReference type="ARBA" id="ARBA00050422"/>
    </source>
</evidence>
<evidence type="ECO:0000313" key="22">
    <source>
        <dbReference type="EMBL" id="RCN46850.1"/>
    </source>
</evidence>
<dbReference type="OrthoDB" id="4418812at2759"/>
<evidence type="ECO:0000256" key="8">
    <source>
        <dbReference type="ARBA" id="ARBA00022898"/>
    </source>
</evidence>
<evidence type="ECO:0000256" key="5">
    <source>
        <dbReference type="ARBA" id="ARBA00010869"/>
    </source>
</evidence>
<evidence type="ECO:0000256" key="10">
    <source>
        <dbReference type="ARBA" id="ARBA00031418"/>
    </source>
</evidence>
<accession>A0A368GUZ9</accession>
<dbReference type="SUPFAM" id="SSF53686">
    <property type="entry name" value="Tryptophan synthase beta subunit-like PLP-dependent enzymes"/>
    <property type="match status" value="1"/>
</dbReference>
<sequence>MVVCAETVNKALQRFSGRIHRTPIITCGSIDKLAGCIVFMKCEHLQKTGSFKARGALNAVQKLKDEGKVSGVVTHSSGNHGQGLAWAAAQVGLPCRVAVPKNAPPSKMDAMRGYGAVLELCEPTVKSRTQAVFTVITFFREDTCARLAKELGYGVVEPFDNQDVMCGQGTIGAEIVEQVPDADAIFLAIGGGGMASGVAAYVSEVRPDVKVFLVEPEGKGLGDYLKKGELTAEKDVVDTIADGIRVLKVGENCYPILKRTSADKIITVTDQEIREALKLLWTRTKQRVEPSAAVPLAGLLKVSPAELGLKKVVLILCGGNVDLDFVP</sequence>
<evidence type="ECO:0000256" key="2">
    <source>
        <dbReference type="ARBA" id="ARBA00001933"/>
    </source>
</evidence>
<comment type="catalytic activity">
    <reaction evidence="12">
        <text>D-serine = pyruvate + NH4(+)</text>
        <dbReference type="Rhea" id="RHEA:13977"/>
        <dbReference type="ChEBI" id="CHEBI:15361"/>
        <dbReference type="ChEBI" id="CHEBI:28938"/>
        <dbReference type="ChEBI" id="CHEBI:35247"/>
        <dbReference type="EC" id="4.3.1.18"/>
    </reaction>
</comment>
<gene>
    <name evidence="22" type="ORF">ANCCAN_07169</name>
</gene>
<comment type="similarity">
    <text evidence="5">Belongs to the serine/threonine dehydratase family.</text>
</comment>
<evidence type="ECO:0000256" key="11">
    <source>
        <dbReference type="ARBA" id="ARBA00049406"/>
    </source>
</evidence>
<dbReference type="Pfam" id="PF00291">
    <property type="entry name" value="PALP"/>
    <property type="match status" value="1"/>
</dbReference>
<evidence type="ECO:0000259" key="21">
    <source>
        <dbReference type="Pfam" id="PF00291"/>
    </source>
</evidence>
<dbReference type="GO" id="GO:0018114">
    <property type="term" value="F:threonine racemase activity"/>
    <property type="evidence" value="ECO:0007669"/>
    <property type="project" value="TreeGrafter"/>
</dbReference>
<name>A0A368GUZ9_ANCCA</name>
<dbReference type="GO" id="GO:0003941">
    <property type="term" value="F:L-serine ammonia-lyase activity"/>
    <property type="evidence" value="ECO:0007669"/>
    <property type="project" value="UniProtKB-EC"/>
</dbReference>
<dbReference type="GO" id="GO:0008721">
    <property type="term" value="F:D-serine ammonia-lyase activity"/>
    <property type="evidence" value="ECO:0007669"/>
    <property type="project" value="UniProtKB-EC"/>
</dbReference>
<dbReference type="EC" id="4.3.1.17" evidence="6"/>
<protein>
    <recommendedName>
        <fullName evidence="17">Serine racemase</fullName>
        <ecNumber evidence="6">4.3.1.17</ecNumber>
        <ecNumber evidence="15">4.3.1.18</ecNumber>
        <ecNumber evidence="16">5.1.1.18</ecNumber>
    </recommendedName>
    <alternativeName>
        <fullName evidence="18">D-serine ammonia-lyase</fullName>
    </alternativeName>
    <alternativeName>
        <fullName evidence="20">D-serine dehydratase</fullName>
    </alternativeName>
    <alternativeName>
        <fullName evidence="19">L-serine ammonia-lyase</fullName>
    </alternativeName>
    <alternativeName>
        <fullName evidence="10">L-serine dehydratase</fullName>
    </alternativeName>
</protein>
<dbReference type="GO" id="GO:0030378">
    <property type="term" value="F:serine racemase activity"/>
    <property type="evidence" value="ECO:0007669"/>
    <property type="project" value="UniProtKB-EC"/>
</dbReference>
<evidence type="ECO:0000256" key="4">
    <source>
        <dbReference type="ARBA" id="ARBA00001946"/>
    </source>
</evidence>
<dbReference type="InterPro" id="IPR000634">
    <property type="entry name" value="Ser/Thr_deHydtase_PyrdxlP-BS"/>
</dbReference>
<keyword evidence="7" id="KW-0460">Magnesium</keyword>
<evidence type="ECO:0000256" key="19">
    <source>
        <dbReference type="ARBA" id="ARBA00081060"/>
    </source>
</evidence>
<dbReference type="GO" id="GO:0005524">
    <property type="term" value="F:ATP binding"/>
    <property type="evidence" value="ECO:0007669"/>
    <property type="project" value="TreeGrafter"/>
</dbReference>
<dbReference type="GO" id="GO:0030170">
    <property type="term" value="F:pyridoxal phosphate binding"/>
    <property type="evidence" value="ECO:0007669"/>
    <property type="project" value="InterPro"/>
</dbReference>
<evidence type="ECO:0000256" key="6">
    <source>
        <dbReference type="ARBA" id="ARBA00012093"/>
    </source>
</evidence>
<evidence type="ECO:0000256" key="3">
    <source>
        <dbReference type="ARBA" id="ARBA00001936"/>
    </source>
</evidence>
<evidence type="ECO:0000256" key="7">
    <source>
        <dbReference type="ARBA" id="ARBA00022842"/>
    </source>
</evidence>